<dbReference type="GO" id="GO:0016798">
    <property type="term" value="F:hydrolase activity, acting on glycosyl bonds"/>
    <property type="evidence" value="ECO:0007669"/>
    <property type="project" value="InterPro"/>
</dbReference>
<sequence>MKNIMLWLLPLLGVLPLRAQERTNHLFKIFSRYDYYLPGQAGSVICVIPDSLSAGGYQLLLSLQGHELSRSTGFTGHYLNAPIAVDALPTDRTHLQYTILHGQQSVDSGALTITRLPAKANAVQQDRLTGGLLTDGMPFFPFGFYCVGVGDLAEKEVAHGFNMVGPYQSNLPETFAERKAYMDRCAQLGVRVQYGVNSLVGAGHNGDKGLDKTEEEKLAILRSEVLAFRDHPALLSWYINDEPDGQGRPPAVLERAYQLIKELDPYHPVAVVFMMPQKIDEFRHTMDIAMTDPYPIPGAADKVAEDVGFLNKRLRYEKSVWLVPQAFGGQEMWSREPTAREIRVITYMGLVKGAKGIQYYVHAPGNLNPQSVAAWSACSDMAVETAQMTPFLLSADPAPQVHSDDKTILTSAFTYKGNLLVIAVNNENKPKPLLLQTDLKSAGMAITGKSGGLSAEAELWFENRTVPFTGGKINDIIDAYSTRVYLIRAVEEAVSPLLYAGNLTVNPGFEKVVSPGLPIGSNVTSTVHAKADHGATFFADSRTSREGLFSLRLITPVDSGGNKIRLVPMVINAGNSYTVSVWAKAKEQVKMPSFRMGLAAAGEEHVYPLTNDWQQYSFTFRATTSSTNAILTLELPDPGTAWFDLLQTCPDPVIRYEINQEHTATVSISSSNSKAVLRYATDKLPDAHGAEYKGPLSVNTASIVYAALFDGEKMIAASQAFIPVNRALGKPVTLENPFHTAYPAAGAATLTDGIMGTTAFKDGRWLGFSGKDLQAVVDMQAVSSINNVSVNFLADPNSGIFLPSEVSVYISANGKKYELAGTQKNLKGSVRGEPYLESFHVNIRKKKARFIRIVAKTIGTIPEGYLFKGSTSWLFVDEMLVQ</sequence>
<evidence type="ECO:0000256" key="1">
    <source>
        <dbReference type="ARBA" id="ARBA00022801"/>
    </source>
</evidence>
<dbReference type="EMBL" id="VOHS01000021">
    <property type="protein sequence ID" value="TWV98885.1"/>
    <property type="molecule type" value="Genomic_DNA"/>
</dbReference>
<evidence type="ECO:0000313" key="4">
    <source>
        <dbReference type="Proteomes" id="UP000318815"/>
    </source>
</evidence>
<protein>
    <recommendedName>
        <fullName evidence="2">CBM-cenC domain-containing protein</fullName>
    </recommendedName>
</protein>
<evidence type="ECO:0000259" key="2">
    <source>
        <dbReference type="Pfam" id="PF02018"/>
    </source>
</evidence>
<keyword evidence="1" id="KW-0378">Hydrolase</keyword>
<dbReference type="InterPro" id="IPR003305">
    <property type="entry name" value="CenC_carb-bd"/>
</dbReference>
<name>A0A5C6LTV2_9BACT</name>
<organism evidence="3 4">
    <name type="scientific">Chitinophaga pinensis</name>
    <dbReference type="NCBI Taxonomy" id="79329"/>
    <lineage>
        <taxon>Bacteria</taxon>
        <taxon>Pseudomonadati</taxon>
        <taxon>Bacteroidota</taxon>
        <taxon>Chitinophagia</taxon>
        <taxon>Chitinophagales</taxon>
        <taxon>Chitinophagaceae</taxon>
        <taxon>Chitinophaga</taxon>
    </lineage>
</organism>
<feature type="domain" description="CBM-cenC" evidence="2">
    <location>
        <begin position="545"/>
        <end position="638"/>
    </location>
</feature>
<proteinExistence type="predicted"/>
<dbReference type="SUPFAM" id="SSF51445">
    <property type="entry name" value="(Trans)glycosidases"/>
    <property type="match status" value="1"/>
</dbReference>
<dbReference type="InterPro" id="IPR008979">
    <property type="entry name" value="Galactose-bd-like_sf"/>
</dbReference>
<dbReference type="RefSeq" id="WP_146306641.1">
    <property type="nucleotide sequence ID" value="NZ_VOHS01000021.1"/>
</dbReference>
<dbReference type="AlphaFoldDB" id="A0A5C6LTV2"/>
<evidence type="ECO:0000313" key="3">
    <source>
        <dbReference type="EMBL" id="TWV98885.1"/>
    </source>
</evidence>
<accession>A0A5C6LTV2</accession>
<dbReference type="Gene3D" id="3.20.20.80">
    <property type="entry name" value="Glycosidases"/>
    <property type="match status" value="1"/>
</dbReference>
<dbReference type="OrthoDB" id="9806464at2"/>
<reference evidence="3 4" key="1">
    <citation type="submission" date="2019-08" db="EMBL/GenBank/DDBJ databases">
        <title>Whole genome sequencing of chitin degrading bacteria Chitinophaga pinensis YS16.</title>
        <authorList>
            <person name="Singh R.P."/>
            <person name="Manchanda G."/>
            <person name="Maurya I.K."/>
            <person name="Joshi N.K."/>
            <person name="Srivastava A.K."/>
        </authorList>
    </citation>
    <scope>NUCLEOTIDE SEQUENCE [LARGE SCALE GENOMIC DNA]</scope>
    <source>
        <strain evidence="3 4">YS-16</strain>
    </source>
</reference>
<dbReference type="SUPFAM" id="SSF49785">
    <property type="entry name" value="Galactose-binding domain-like"/>
    <property type="match status" value="2"/>
</dbReference>
<dbReference type="Pfam" id="PF02018">
    <property type="entry name" value="CBM_4_9"/>
    <property type="match status" value="1"/>
</dbReference>
<dbReference type="Proteomes" id="UP000318815">
    <property type="component" value="Unassembled WGS sequence"/>
</dbReference>
<dbReference type="InterPro" id="IPR017853">
    <property type="entry name" value="GH"/>
</dbReference>
<comment type="caution">
    <text evidence="3">The sequence shown here is derived from an EMBL/GenBank/DDBJ whole genome shotgun (WGS) entry which is preliminary data.</text>
</comment>
<dbReference type="Gene3D" id="2.60.120.260">
    <property type="entry name" value="Galactose-binding domain-like"/>
    <property type="match status" value="2"/>
</dbReference>
<keyword evidence="4" id="KW-1185">Reference proteome</keyword>
<gene>
    <name evidence="3" type="ORF">FEF09_19310</name>
</gene>